<keyword evidence="6" id="KW-1185">Reference proteome</keyword>
<evidence type="ECO:0000256" key="2">
    <source>
        <dbReference type="ARBA" id="ARBA00023125"/>
    </source>
</evidence>
<keyword evidence="3" id="KW-0804">Transcription</keyword>
<dbReference type="PROSITE" id="PS50987">
    <property type="entry name" value="HTH_ARSR_2"/>
    <property type="match status" value="1"/>
</dbReference>
<feature type="domain" description="HTH arsR-type" evidence="4">
    <location>
        <begin position="1"/>
        <end position="93"/>
    </location>
</feature>
<evidence type="ECO:0000256" key="3">
    <source>
        <dbReference type="ARBA" id="ARBA00023163"/>
    </source>
</evidence>
<protein>
    <submittedName>
        <fullName evidence="5">Winged helix-turn-helix transcriptional regulator</fullName>
    </submittedName>
</protein>
<dbReference type="InterPro" id="IPR001845">
    <property type="entry name" value="HTH_ArsR_DNA-bd_dom"/>
</dbReference>
<proteinExistence type="predicted"/>
<evidence type="ECO:0000313" key="6">
    <source>
        <dbReference type="Proteomes" id="UP000612893"/>
    </source>
</evidence>
<dbReference type="InterPro" id="IPR036390">
    <property type="entry name" value="WH_DNA-bd_sf"/>
</dbReference>
<dbReference type="GO" id="GO:0003677">
    <property type="term" value="F:DNA binding"/>
    <property type="evidence" value="ECO:0007669"/>
    <property type="project" value="UniProtKB-KW"/>
</dbReference>
<dbReference type="Gene3D" id="1.10.10.10">
    <property type="entry name" value="Winged helix-like DNA-binding domain superfamily/Winged helix DNA-binding domain"/>
    <property type="match status" value="1"/>
</dbReference>
<name>A0A934K8L4_9BACT</name>
<dbReference type="RefSeq" id="WP_338204083.1">
    <property type="nucleotide sequence ID" value="NZ_JAEKNR010000198.1"/>
</dbReference>
<evidence type="ECO:0000256" key="1">
    <source>
        <dbReference type="ARBA" id="ARBA00023015"/>
    </source>
</evidence>
<accession>A0A934K8L4</accession>
<reference evidence="5" key="1">
    <citation type="submission" date="2020-10" db="EMBL/GenBank/DDBJ databases">
        <title>Ca. Dormibacterota MAGs.</title>
        <authorList>
            <person name="Montgomery K."/>
        </authorList>
    </citation>
    <scope>NUCLEOTIDE SEQUENCE [LARGE SCALE GENOMIC DNA]</scope>
    <source>
        <strain evidence="5">SC8812_S17_10</strain>
    </source>
</reference>
<dbReference type="NCBIfam" id="NF033788">
    <property type="entry name" value="HTH_metalloreg"/>
    <property type="match status" value="1"/>
</dbReference>
<comment type="caution">
    <text evidence="5">The sequence shown here is derived from an EMBL/GenBank/DDBJ whole genome shotgun (WGS) entry which is preliminary data.</text>
</comment>
<dbReference type="SUPFAM" id="SSF46785">
    <property type="entry name" value="Winged helix' DNA-binding domain"/>
    <property type="match status" value="1"/>
</dbReference>
<keyword evidence="2" id="KW-0238">DNA-binding</keyword>
<sequence length="110" mass="12099">MDSTTALDAAIRGLADPIRRATLLRLAQGPATAGQLAALFSVSRPAVSRHLRVLRESELVTATTLGRHVWYEARHAPLVRVELWVGRLAEQVHGAPALTRLYRSPRSRSL</sequence>
<dbReference type="SMART" id="SM00418">
    <property type="entry name" value="HTH_ARSR"/>
    <property type="match status" value="1"/>
</dbReference>
<gene>
    <name evidence="5" type="ORF">JF922_19825</name>
</gene>
<dbReference type="Pfam" id="PF01022">
    <property type="entry name" value="HTH_5"/>
    <property type="match status" value="1"/>
</dbReference>
<dbReference type="PANTHER" id="PTHR33154:SF33">
    <property type="entry name" value="TRANSCRIPTIONAL REPRESSOR SDPR"/>
    <property type="match status" value="1"/>
</dbReference>
<dbReference type="PANTHER" id="PTHR33154">
    <property type="entry name" value="TRANSCRIPTIONAL REGULATOR, ARSR FAMILY"/>
    <property type="match status" value="1"/>
</dbReference>
<evidence type="ECO:0000259" key="4">
    <source>
        <dbReference type="PROSITE" id="PS50987"/>
    </source>
</evidence>
<keyword evidence="1" id="KW-0805">Transcription regulation</keyword>
<dbReference type="InterPro" id="IPR036388">
    <property type="entry name" value="WH-like_DNA-bd_sf"/>
</dbReference>
<evidence type="ECO:0000313" key="5">
    <source>
        <dbReference type="EMBL" id="MBJ7600310.1"/>
    </source>
</evidence>
<dbReference type="AlphaFoldDB" id="A0A934K8L4"/>
<dbReference type="CDD" id="cd00090">
    <property type="entry name" value="HTH_ARSR"/>
    <property type="match status" value="1"/>
</dbReference>
<dbReference type="InterPro" id="IPR051081">
    <property type="entry name" value="HTH_MetalResp_TranReg"/>
</dbReference>
<dbReference type="PRINTS" id="PR00778">
    <property type="entry name" value="HTHARSR"/>
</dbReference>
<dbReference type="EMBL" id="JAEKNR010000198">
    <property type="protein sequence ID" value="MBJ7600310.1"/>
    <property type="molecule type" value="Genomic_DNA"/>
</dbReference>
<dbReference type="Proteomes" id="UP000612893">
    <property type="component" value="Unassembled WGS sequence"/>
</dbReference>
<dbReference type="InterPro" id="IPR011991">
    <property type="entry name" value="ArsR-like_HTH"/>
</dbReference>
<organism evidence="5 6">
    <name type="scientific">Candidatus Nephthysia bennettiae</name>
    <dbReference type="NCBI Taxonomy" id="3127016"/>
    <lineage>
        <taxon>Bacteria</taxon>
        <taxon>Bacillati</taxon>
        <taxon>Candidatus Dormiibacterota</taxon>
        <taxon>Candidatus Dormibacteria</taxon>
        <taxon>Candidatus Dormibacterales</taxon>
        <taxon>Candidatus Dormibacteraceae</taxon>
        <taxon>Candidatus Nephthysia</taxon>
    </lineage>
</organism>